<evidence type="ECO:0000313" key="1">
    <source>
        <dbReference type="EMBL" id="CUE72133.1"/>
    </source>
</evidence>
<evidence type="ECO:0000313" key="2">
    <source>
        <dbReference type="Proteomes" id="UP000051952"/>
    </source>
</evidence>
<gene>
    <name evidence="1" type="ORF">BSAL_53940</name>
</gene>
<proteinExistence type="predicted"/>
<organism evidence="1 2">
    <name type="scientific">Bodo saltans</name>
    <name type="common">Flagellated protozoan</name>
    <dbReference type="NCBI Taxonomy" id="75058"/>
    <lineage>
        <taxon>Eukaryota</taxon>
        <taxon>Discoba</taxon>
        <taxon>Euglenozoa</taxon>
        <taxon>Kinetoplastea</taxon>
        <taxon>Metakinetoplastina</taxon>
        <taxon>Eubodonida</taxon>
        <taxon>Bodonidae</taxon>
        <taxon>Bodo</taxon>
    </lineage>
</organism>
<sequence length="214" mass="23208">MLCFTSPVPLPLAFQVKDVAPGYTAKKVEDALKLMDGRGSSVAKRNVYAEKLRGLGEPVIPILYTSRSGIVLNGAMDEKMLAAIGENCIVAEGIGEPTLIDPWDKMDFDPCIDEDTKWNDVRLHRIRRSMMLFDFRKDQCADVEDLASVFTEPLTFRPAPAVASTGVHGFQACAISKCFNGSGSCVPLTTVLNNEVEVRAKKGGNKSSAPPDNA</sequence>
<dbReference type="VEuPathDB" id="TriTrypDB:BSAL_53940"/>
<keyword evidence="2" id="KW-1185">Reference proteome</keyword>
<reference evidence="2" key="1">
    <citation type="submission" date="2015-09" db="EMBL/GenBank/DDBJ databases">
        <authorList>
            <consortium name="Pathogen Informatics"/>
        </authorList>
    </citation>
    <scope>NUCLEOTIDE SEQUENCE [LARGE SCALE GENOMIC DNA]</scope>
    <source>
        <strain evidence="2">Lake Konstanz</strain>
    </source>
</reference>
<accession>A0A0S4INY3</accession>
<name>A0A0S4INY3_BODSA</name>
<protein>
    <submittedName>
        <fullName evidence="1">Uncharacterized protein</fullName>
    </submittedName>
</protein>
<dbReference type="AlphaFoldDB" id="A0A0S4INY3"/>
<dbReference type="EMBL" id="CYKH01000117">
    <property type="protein sequence ID" value="CUE72133.1"/>
    <property type="molecule type" value="Genomic_DNA"/>
</dbReference>
<dbReference type="Proteomes" id="UP000051952">
    <property type="component" value="Unassembled WGS sequence"/>
</dbReference>